<feature type="domain" description="MnmG N-terminal" evidence="5">
    <location>
        <begin position="1"/>
        <end position="39"/>
    </location>
</feature>
<evidence type="ECO:0000256" key="4">
    <source>
        <dbReference type="SAM" id="MobiDB-lite"/>
    </source>
</evidence>
<dbReference type="AlphaFoldDB" id="A0A9W7NHV9"/>
<evidence type="ECO:0000256" key="1">
    <source>
        <dbReference type="ARBA" id="ARBA00001974"/>
    </source>
</evidence>
<evidence type="ECO:0000256" key="3">
    <source>
        <dbReference type="ARBA" id="ARBA00022827"/>
    </source>
</evidence>
<name>A0A9W7NHV9_9PROT</name>
<feature type="region of interest" description="Disordered" evidence="4">
    <location>
        <begin position="39"/>
        <end position="118"/>
    </location>
</feature>
<dbReference type="OrthoDB" id="9786503at2"/>
<evidence type="ECO:0000313" key="7">
    <source>
        <dbReference type="Proteomes" id="UP000480854"/>
    </source>
</evidence>
<keyword evidence="2" id="KW-0285">Flavoprotein</keyword>
<keyword evidence="3" id="KW-0274">FAD</keyword>
<gene>
    <name evidence="6" type="ORF">DS843_16750</name>
</gene>
<organism evidence="6 7">
    <name type="scientific">Roseomonas genomospecies 6</name>
    <dbReference type="NCBI Taxonomy" id="214106"/>
    <lineage>
        <taxon>Bacteria</taxon>
        <taxon>Pseudomonadati</taxon>
        <taxon>Pseudomonadota</taxon>
        <taxon>Alphaproteobacteria</taxon>
        <taxon>Acetobacterales</taxon>
        <taxon>Roseomonadaceae</taxon>
        <taxon>Roseomonas</taxon>
    </lineage>
</organism>
<dbReference type="InterPro" id="IPR040131">
    <property type="entry name" value="MnmG_N"/>
</dbReference>
<evidence type="ECO:0000256" key="2">
    <source>
        <dbReference type="ARBA" id="ARBA00022630"/>
    </source>
</evidence>
<feature type="non-terminal residue" evidence="6">
    <location>
        <position position="1"/>
    </location>
</feature>
<dbReference type="EMBL" id="QOKW01000013">
    <property type="protein sequence ID" value="KAA0679165.1"/>
    <property type="molecule type" value="Genomic_DNA"/>
</dbReference>
<comment type="cofactor">
    <cofactor evidence="1">
        <name>FAD</name>
        <dbReference type="ChEBI" id="CHEBI:57692"/>
    </cofactor>
</comment>
<dbReference type="InterPro" id="IPR036188">
    <property type="entry name" value="FAD/NAD-bd_sf"/>
</dbReference>
<evidence type="ECO:0000313" key="6">
    <source>
        <dbReference type="EMBL" id="KAA0679165.1"/>
    </source>
</evidence>
<dbReference type="Proteomes" id="UP000480854">
    <property type="component" value="Unassembled WGS sequence"/>
</dbReference>
<protein>
    <recommendedName>
        <fullName evidence="5">MnmG N-terminal domain-containing protein</fullName>
    </recommendedName>
</protein>
<sequence length="118" mass="12378">THRLDTIGEMSCNPAIGGVGERHLWGEIGAREGVMARALARGGHGARRPARGSPPPPPPGPGFPPPATLFQCNPQSHDQRSTGYEGAGQGSRSDRRVRRLGLDPPPARATPGEADGLY</sequence>
<dbReference type="Gene3D" id="3.50.50.60">
    <property type="entry name" value="FAD/NAD(P)-binding domain"/>
    <property type="match status" value="1"/>
</dbReference>
<keyword evidence="7" id="KW-1185">Reference proteome</keyword>
<evidence type="ECO:0000259" key="5">
    <source>
        <dbReference type="Pfam" id="PF01134"/>
    </source>
</evidence>
<accession>A0A9W7NHV9</accession>
<comment type="caution">
    <text evidence="6">The sequence shown here is derived from an EMBL/GenBank/DDBJ whole genome shotgun (WGS) entry which is preliminary data.</text>
</comment>
<reference evidence="6 7" key="1">
    <citation type="submission" date="2018-07" db="EMBL/GenBank/DDBJ databases">
        <title>Genome sequence of Azospirillum sp. ATCC 49961.</title>
        <authorList>
            <person name="Sant'Anna F.H."/>
            <person name="Baldani J.I."/>
            <person name="Zilli J.E."/>
            <person name="Reis V.M."/>
            <person name="Hartmann A."/>
            <person name="Cruz L."/>
            <person name="de Souza E.M."/>
            <person name="de Oliveira Pedrosa F."/>
            <person name="Passaglia L.M.P."/>
        </authorList>
    </citation>
    <scope>NUCLEOTIDE SEQUENCE [LARGE SCALE GENOMIC DNA]</scope>
    <source>
        <strain evidence="6 7">ATCC 49961</strain>
    </source>
</reference>
<feature type="compositionally biased region" description="Pro residues" evidence="4">
    <location>
        <begin position="52"/>
        <end position="67"/>
    </location>
</feature>
<dbReference type="Pfam" id="PF01134">
    <property type="entry name" value="GIDA"/>
    <property type="match status" value="1"/>
</dbReference>
<proteinExistence type="predicted"/>